<keyword evidence="1" id="KW-0472">Membrane</keyword>
<feature type="transmembrane region" description="Helical" evidence="1">
    <location>
        <begin position="56"/>
        <end position="74"/>
    </location>
</feature>
<sequence length="90" mass="10470">MKPASLLFFAPTKRIFMSSRLAKHLLSVFFLLFFSFSSSGVYRTLFLHNSTSTGRRMISYLQLPLSYVAMNFLLEGRKRKKLNNDLSQVR</sequence>
<dbReference type="AlphaFoldDB" id="A0A2T6ZYL7"/>
<organism evidence="2 3">
    <name type="scientific">Tuber borchii</name>
    <name type="common">White truffle</name>
    <dbReference type="NCBI Taxonomy" id="42251"/>
    <lineage>
        <taxon>Eukaryota</taxon>
        <taxon>Fungi</taxon>
        <taxon>Dikarya</taxon>
        <taxon>Ascomycota</taxon>
        <taxon>Pezizomycotina</taxon>
        <taxon>Pezizomycetes</taxon>
        <taxon>Pezizales</taxon>
        <taxon>Tuberaceae</taxon>
        <taxon>Tuber</taxon>
    </lineage>
</organism>
<keyword evidence="3" id="KW-1185">Reference proteome</keyword>
<proteinExistence type="predicted"/>
<protein>
    <submittedName>
        <fullName evidence="2">Uncharacterized protein</fullName>
    </submittedName>
</protein>
<keyword evidence="1" id="KW-1133">Transmembrane helix</keyword>
<gene>
    <name evidence="2" type="ORF">B9Z19DRAFT_1079014</name>
</gene>
<evidence type="ECO:0000313" key="2">
    <source>
        <dbReference type="EMBL" id="PUU80588.1"/>
    </source>
</evidence>
<accession>A0A2T6ZYL7</accession>
<name>A0A2T6ZYL7_TUBBO</name>
<evidence type="ECO:0000256" key="1">
    <source>
        <dbReference type="SAM" id="Phobius"/>
    </source>
</evidence>
<keyword evidence="1" id="KW-0812">Transmembrane</keyword>
<dbReference type="Proteomes" id="UP000244722">
    <property type="component" value="Unassembled WGS sequence"/>
</dbReference>
<comment type="caution">
    <text evidence="2">The sequence shown here is derived from an EMBL/GenBank/DDBJ whole genome shotgun (WGS) entry which is preliminary data.</text>
</comment>
<reference evidence="2 3" key="1">
    <citation type="submission" date="2017-04" db="EMBL/GenBank/DDBJ databases">
        <title>Draft genome sequence of Tuber borchii Vittad., a whitish edible truffle.</title>
        <authorList>
            <consortium name="DOE Joint Genome Institute"/>
            <person name="Murat C."/>
            <person name="Kuo A."/>
            <person name="Barry K.W."/>
            <person name="Clum A."/>
            <person name="Dockter R.B."/>
            <person name="Fauchery L."/>
            <person name="Iotti M."/>
            <person name="Kohler A."/>
            <person name="Labutti K."/>
            <person name="Lindquist E.A."/>
            <person name="Lipzen A."/>
            <person name="Ohm R.A."/>
            <person name="Wang M."/>
            <person name="Grigoriev I.V."/>
            <person name="Zambonelli A."/>
            <person name="Martin F.M."/>
        </authorList>
    </citation>
    <scope>NUCLEOTIDE SEQUENCE [LARGE SCALE GENOMIC DNA]</scope>
    <source>
        <strain evidence="2 3">Tbo3840</strain>
    </source>
</reference>
<evidence type="ECO:0000313" key="3">
    <source>
        <dbReference type="Proteomes" id="UP000244722"/>
    </source>
</evidence>
<dbReference type="EMBL" id="NESQ01000061">
    <property type="protein sequence ID" value="PUU80588.1"/>
    <property type="molecule type" value="Genomic_DNA"/>
</dbReference>